<gene>
    <name evidence="3" type="ORF">Raf01_59460</name>
</gene>
<dbReference type="PANTHER" id="PTHR43000">
    <property type="entry name" value="DTDP-D-GLUCOSE 4,6-DEHYDRATASE-RELATED"/>
    <property type="match status" value="1"/>
</dbReference>
<protein>
    <submittedName>
        <fullName evidence="3">CDP-paratose 2-epimerase</fullName>
    </submittedName>
</protein>
<evidence type="ECO:0000313" key="4">
    <source>
        <dbReference type="Proteomes" id="UP000642748"/>
    </source>
</evidence>
<keyword evidence="4" id="KW-1185">Reference proteome</keyword>
<comment type="similarity">
    <text evidence="1">Belongs to the NAD(P)-dependent epimerase/dehydratase family.</text>
</comment>
<evidence type="ECO:0000259" key="2">
    <source>
        <dbReference type="Pfam" id="PF01370"/>
    </source>
</evidence>
<dbReference type="AlphaFoldDB" id="A0A8J3QWR1"/>
<dbReference type="InterPro" id="IPR001509">
    <property type="entry name" value="Epimerase_deHydtase"/>
</dbReference>
<comment type="caution">
    <text evidence="3">The sequence shown here is derived from an EMBL/GenBank/DDBJ whole genome shotgun (WGS) entry which is preliminary data.</text>
</comment>
<dbReference type="EMBL" id="BONZ01000057">
    <property type="protein sequence ID" value="GIH17774.1"/>
    <property type="molecule type" value="Genomic_DNA"/>
</dbReference>
<evidence type="ECO:0000313" key="3">
    <source>
        <dbReference type="EMBL" id="GIH17774.1"/>
    </source>
</evidence>
<dbReference type="InterPro" id="IPR036291">
    <property type="entry name" value="NAD(P)-bd_dom_sf"/>
</dbReference>
<sequence>MITGGMGFIGISTARELARTDEVVLGYNRTLRSPGELRALIGAKVATVQLDVVNPYSIPRALAEYRPASIVHLAVPALGAMPPAEESLANVQGLMNVLESAHNAGIERVSVASSLAVYAGLDGGPFAEDRALPVESSSATSAMKKAEEILALHYADRTGMDLRLLRIGLTYGPLYHSLANAVGRLTHLAVRGALPDGKSVTWTPQQLLGGMDLCHVDDCARAVATIHRAEHTAHRIYNVSGGTSVSADTLFSAVAAAVPGAVLPDELRHTGTRENADGYLDISRARDEFGIVPRYDIEAGIRQYAGWLRDHDL</sequence>
<dbReference type="SUPFAM" id="SSF51735">
    <property type="entry name" value="NAD(P)-binding Rossmann-fold domains"/>
    <property type="match status" value="1"/>
</dbReference>
<dbReference type="Proteomes" id="UP000642748">
    <property type="component" value="Unassembled WGS sequence"/>
</dbReference>
<organism evidence="3 4">
    <name type="scientific">Rugosimonospora africana</name>
    <dbReference type="NCBI Taxonomy" id="556532"/>
    <lineage>
        <taxon>Bacteria</taxon>
        <taxon>Bacillati</taxon>
        <taxon>Actinomycetota</taxon>
        <taxon>Actinomycetes</taxon>
        <taxon>Micromonosporales</taxon>
        <taxon>Micromonosporaceae</taxon>
        <taxon>Rugosimonospora</taxon>
    </lineage>
</organism>
<name>A0A8J3QWR1_9ACTN</name>
<dbReference type="Pfam" id="PF01370">
    <property type="entry name" value="Epimerase"/>
    <property type="match status" value="1"/>
</dbReference>
<proteinExistence type="inferred from homology"/>
<accession>A0A8J3QWR1</accession>
<reference evidence="3" key="1">
    <citation type="submission" date="2021-01" db="EMBL/GenBank/DDBJ databases">
        <title>Whole genome shotgun sequence of Rugosimonospora africana NBRC 104875.</title>
        <authorList>
            <person name="Komaki H."/>
            <person name="Tamura T."/>
        </authorList>
    </citation>
    <scope>NUCLEOTIDE SEQUENCE</scope>
    <source>
        <strain evidence="3">NBRC 104875</strain>
    </source>
</reference>
<dbReference type="Gene3D" id="3.40.50.720">
    <property type="entry name" value="NAD(P)-binding Rossmann-like Domain"/>
    <property type="match status" value="1"/>
</dbReference>
<feature type="domain" description="NAD-dependent epimerase/dehydratase" evidence="2">
    <location>
        <begin position="1"/>
        <end position="239"/>
    </location>
</feature>
<evidence type="ECO:0000256" key="1">
    <source>
        <dbReference type="ARBA" id="ARBA00007637"/>
    </source>
</evidence>